<proteinExistence type="predicted"/>
<dbReference type="PROSITE" id="PS00463">
    <property type="entry name" value="ZN2_CY6_FUNGAL_1"/>
    <property type="match status" value="1"/>
</dbReference>
<dbReference type="Gene3D" id="4.10.240.10">
    <property type="entry name" value="Zn(2)-C6 fungal-type DNA-binding domain"/>
    <property type="match status" value="1"/>
</dbReference>
<dbReference type="InterPro" id="IPR036864">
    <property type="entry name" value="Zn2-C6_fun-type_DNA-bd_sf"/>
</dbReference>
<feature type="compositionally biased region" description="Polar residues" evidence="3">
    <location>
        <begin position="699"/>
        <end position="723"/>
    </location>
</feature>
<keyword evidence="1" id="KW-0479">Metal-binding</keyword>
<feature type="region of interest" description="Disordered" evidence="3">
    <location>
        <begin position="680"/>
        <end position="741"/>
    </location>
</feature>
<keyword evidence="6" id="KW-1185">Reference proteome</keyword>
<dbReference type="PANTHER" id="PTHR47425:SF3">
    <property type="entry name" value="ZN(II)2CYS6 TRANSCRIPTION FACTOR (EUROFUNG)"/>
    <property type="match status" value="1"/>
</dbReference>
<feature type="compositionally biased region" description="Low complexity" evidence="3">
    <location>
        <begin position="62"/>
        <end position="78"/>
    </location>
</feature>
<feature type="region of interest" description="Disordered" evidence="3">
    <location>
        <begin position="609"/>
        <end position="654"/>
    </location>
</feature>
<dbReference type="SMART" id="SM00066">
    <property type="entry name" value="GAL4"/>
    <property type="match status" value="1"/>
</dbReference>
<dbReference type="Proteomes" id="UP001583186">
    <property type="component" value="Unassembled WGS sequence"/>
</dbReference>
<dbReference type="InterPro" id="IPR007219">
    <property type="entry name" value="XnlR_reg_dom"/>
</dbReference>
<feature type="compositionally biased region" description="Polar residues" evidence="3">
    <location>
        <begin position="613"/>
        <end position="626"/>
    </location>
</feature>
<evidence type="ECO:0000313" key="6">
    <source>
        <dbReference type="Proteomes" id="UP001583186"/>
    </source>
</evidence>
<evidence type="ECO:0000256" key="1">
    <source>
        <dbReference type="ARBA" id="ARBA00022723"/>
    </source>
</evidence>
<accession>A0ABR3YY49</accession>
<organism evidence="5 6">
    <name type="scientific">Sporothrix stenoceras</name>
    <dbReference type="NCBI Taxonomy" id="5173"/>
    <lineage>
        <taxon>Eukaryota</taxon>
        <taxon>Fungi</taxon>
        <taxon>Dikarya</taxon>
        <taxon>Ascomycota</taxon>
        <taxon>Pezizomycotina</taxon>
        <taxon>Sordariomycetes</taxon>
        <taxon>Sordariomycetidae</taxon>
        <taxon>Ophiostomatales</taxon>
        <taxon>Ophiostomataceae</taxon>
        <taxon>Sporothrix</taxon>
    </lineage>
</organism>
<evidence type="ECO:0000256" key="3">
    <source>
        <dbReference type="SAM" id="MobiDB-lite"/>
    </source>
</evidence>
<evidence type="ECO:0000313" key="5">
    <source>
        <dbReference type="EMBL" id="KAL1893316.1"/>
    </source>
</evidence>
<dbReference type="InterPro" id="IPR052761">
    <property type="entry name" value="Fungal_Detox/Toxin_TFs"/>
</dbReference>
<keyword evidence="2" id="KW-0539">Nucleus</keyword>
<feature type="compositionally biased region" description="Polar residues" evidence="3">
    <location>
        <begin position="134"/>
        <end position="145"/>
    </location>
</feature>
<dbReference type="Pfam" id="PF04082">
    <property type="entry name" value="Fungal_trans"/>
    <property type="match status" value="1"/>
</dbReference>
<feature type="domain" description="Zn(2)-C6 fungal-type" evidence="4">
    <location>
        <begin position="17"/>
        <end position="49"/>
    </location>
</feature>
<name>A0ABR3YY49_9PEZI</name>
<comment type="caution">
    <text evidence="5">The sequence shown here is derived from an EMBL/GenBank/DDBJ whole genome shotgun (WGS) entry which is preliminary data.</text>
</comment>
<feature type="compositionally biased region" description="Low complexity" evidence="3">
    <location>
        <begin position="688"/>
        <end position="698"/>
    </location>
</feature>
<dbReference type="Pfam" id="PF00172">
    <property type="entry name" value="Zn_clus"/>
    <property type="match status" value="1"/>
</dbReference>
<protein>
    <recommendedName>
        <fullName evidence="4">Zn(2)-C6 fungal-type domain-containing protein</fullName>
    </recommendedName>
</protein>
<dbReference type="EMBL" id="JAWCUI010000038">
    <property type="protein sequence ID" value="KAL1893316.1"/>
    <property type="molecule type" value="Genomic_DNA"/>
</dbReference>
<dbReference type="CDD" id="cd00067">
    <property type="entry name" value="GAL4"/>
    <property type="match status" value="1"/>
</dbReference>
<evidence type="ECO:0000259" key="4">
    <source>
        <dbReference type="PROSITE" id="PS50048"/>
    </source>
</evidence>
<dbReference type="PANTHER" id="PTHR47425">
    <property type="entry name" value="FARB-RELATED"/>
    <property type="match status" value="1"/>
</dbReference>
<reference evidence="5 6" key="1">
    <citation type="journal article" date="2024" name="IMA Fungus">
        <title>IMA Genome - F19 : A genome assembly and annotation guide to empower mycologists, including annotated draft genome sequences of Ceratocystis pirilliformis, Diaporthe australafricana, Fusarium ophioides, Paecilomyces lecythidis, and Sporothrix stenoceras.</title>
        <authorList>
            <person name="Aylward J."/>
            <person name="Wilson A.M."/>
            <person name="Visagie C.M."/>
            <person name="Spraker J."/>
            <person name="Barnes I."/>
            <person name="Buitendag C."/>
            <person name="Ceriani C."/>
            <person name="Del Mar Angel L."/>
            <person name="du Plessis D."/>
            <person name="Fuchs T."/>
            <person name="Gasser K."/>
            <person name="Kramer D."/>
            <person name="Li W."/>
            <person name="Munsamy K."/>
            <person name="Piso A."/>
            <person name="Price J.L."/>
            <person name="Sonnekus B."/>
            <person name="Thomas C."/>
            <person name="van der Nest A."/>
            <person name="van Dijk A."/>
            <person name="van Heerden A."/>
            <person name="van Vuuren N."/>
            <person name="Yilmaz N."/>
            <person name="Duong T.A."/>
            <person name="van der Merwe N.A."/>
            <person name="Wingfield M.J."/>
            <person name="Wingfield B.D."/>
        </authorList>
    </citation>
    <scope>NUCLEOTIDE SEQUENCE [LARGE SCALE GENOMIC DNA]</scope>
    <source>
        <strain evidence="5 6">CMW 5346</strain>
    </source>
</reference>
<dbReference type="InterPro" id="IPR001138">
    <property type="entry name" value="Zn2Cys6_DnaBD"/>
</dbReference>
<gene>
    <name evidence="5" type="ORF">Sste5346_006493</name>
</gene>
<feature type="compositionally biased region" description="Basic residues" evidence="3">
    <location>
        <begin position="51"/>
        <end position="61"/>
    </location>
</feature>
<feature type="region of interest" description="Disordered" evidence="3">
    <location>
        <begin position="49"/>
        <end position="159"/>
    </location>
</feature>
<feature type="compositionally biased region" description="Low complexity" evidence="3">
    <location>
        <begin position="87"/>
        <end position="101"/>
    </location>
</feature>
<sequence>MDDPPSTPRVRARSRVACVTCHRRKVRCNVAQTGPPCTNCRGEDRECVTVPRKKHKPRRSKVAPLAPAVKPVAPDVAAESSPRARAPTTEPSSISSPSRLTPEADGRLPDDDATSYIGDNRGPRQSVYELCHPQTPQEARQQQTVEGRDKEGSNSSPQVRLPAWSSHELAYLRHEGAFQTLRPDLCDDLIRVYFEHVHFFMPILDAADVLGDYTRHGAAGLHPLLCWSMCLAAANFVPDDVLAKTGYNSRKAMKEVMYARAKCLYDLDRSTDKVTLIQAVLLMGFWYTDAYDHTGAWHWVGIAISLAQSLGFHRKPSRRSAGGDNNNIRRASLIRRIWWTCLVRDRWVALAKGRPMRIHDEDCDVPLPVLDDFAGDLEAAANPSFQRLLPAGGARSAAPLARMWLRLVSISALLGRIVRAHYRVQGPPPSLQDIDVFEKELRVCGQSDVSADIDMVEDENGDNHSEIADHLRLHANHVDLFYNATVAILYRPYLLHAPISLPPGAGPAWQKDVARRARSAAARTNDTLNTLIELDAIHQLKPMTITALVPAMQIHLFDSGKGATPLLRSLGKNKLGLCLLVLSHIRRTYWSASVIHRLFARAQQILQGAPASTMKTQSQSMTADEPTNSHDEQPPAEPRQHNLRGRPSTDTPTQPIYEEAQQPQKQPPQDDTIHTLNTYIADMPTPTPTLTPNSSTQPFLQSYLPSLPQNLPQGLPSSLSTNMDLQQQPQPPHLQQPDPGWWDEPATFLNVDLLLSPGFALSDDVCQTLFQSYDSSGQNVNVNAVTAGPSEMDMMYMQ</sequence>
<dbReference type="SMART" id="SM00906">
    <property type="entry name" value="Fungal_trans"/>
    <property type="match status" value="1"/>
</dbReference>
<dbReference type="SUPFAM" id="SSF57701">
    <property type="entry name" value="Zn2/Cys6 DNA-binding domain"/>
    <property type="match status" value="1"/>
</dbReference>
<evidence type="ECO:0000256" key="2">
    <source>
        <dbReference type="ARBA" id="ARBA00023242"/>
    </source>
</evidence>
<dbReference type="CDD" id="cd12148">
    <property type="entry name" value="fungal_TF_MHR"/>
    <property type="match status" value="1"/>
</dbReference>
<dbReference type="PROSITE" id="PS50048">
    <property type="entry name" value="ZN2_CY6_FUNGAL_2"/>
    <property type="match status" value="1"/>
</dbReference>